<dbReference type="Proteomes" id="UP000552038">
    <property type="component" value="Unassembled WGS sequence"/>
</dbReference>
<feature type="chain" id="PRO_5043004897" description="Lipoprotein" evidence="1">
    <location>
        <begin position="21"/>
        <end position="188"/>
    </location>
</feature>
<evidence type="ECO:0000313" key="2">
    <source>
        <dbReference type="EMBL" id="NOJ73576.1"/>
    </source>
</evidence>
<protein>
    <recommendedName>
        <fullName evidence="4">Lipoprotein</fullName>
    </recommendedName>
</protein>
<name>A0AAP7A578_PAEAL</name>
<dbReference type="RefSeq" id="WP_171419301.1">
    <property type="nucleotide sequence ID" value="NZ_JABFOR010000049.1"/>
</dbReference>
<evidence type="ECO:0000313" key="3">
    <source>
        <dbReference type="Proteomes" id="UP000552038"/>
    </source>
</evidence>
<dbReference type="PROSITE" id="PS51257">
    <property type="entry name" value="PROKAR_LIPOPROTEIN"/>
    <property type="match status" value="1"/>
</dbReference>
<sequence>MKKIALLLLGGMLLLTGCGSSTKLSTEEICIKKQGGDEKICYGMPRLEAESVAGKGQEDMGAFKYGNGLIISYRDNKVASITLNDDSKDYYEQYPSGIKVGDLKDAVKARYGEKVTYESKGVDSINFLEYDIYEGEIIPINDLRKTEKKGAPEEYIQYNVQYNRDGYITFLTFGELLAYFDYRSSDNG</sequence>
<proteinExistence type="predicted"/>
<dbReference type="AlphaFoldDB" id="A0AAP7A578"/>
<accession>A0AAP7A578</accession>
<organism evidence="2 3">
    <name type="scientific">Paenibacillus alvei</name>
    <name type="common">Bacillus alvei</name>
    <dbReference type="NCBI Taxonomy" id="44250"/>
    <lineage>
        <taxon>Bacteria</taxon>
        <taxon>Bacillati</taxon>
        <taxon>Bacillota</taxon>
        <taxon>Bacilli</taxon>
        <taxon>Bacillales</taxon>
        <taxon>Paenibacillaceae</taxon>
        <taxon>Paenibacillus</taxon>
    </lineage>
</organism>
<keyword evidence="1" id="KW-0732">Signal</keyword>
<evidence type="ECO:0008006" key="4">
    <source>
        <dbReference type="Google" id="ProtNLM"/>
    </source>
</evidence>
<feature type="signal peptide" evidence="1">
    <location>
        <begin position="1"/>
        <end position="20"/>
    </location>
</feature>
<gene>
    <name evidence="2" type="ORF">HMI46_23985</name>
</gene>
<evidence type="ECO:0000256" key="1">
    <source>
        <dbReference type="SAM" id="SignalP"/>
    </source>
</evidence>
<reference evidence="2 3" key="1">
    <citation type="submission" date="2020-05" db="EMBL/GenBank/DDBJ databases">
        <title>Whole genome sequencing and identification of novel metabolites from Paenibacillus alvei strain JR949.</title>
        <authorList>
            <person name="Rajendhran J."/>
            <person name="Sree Pranav P."/>
            <person name="Mahalakshmi B."/>
            <person name="Karthikeyan R."/>
        </authorList>
    </citation>
    <scope>NUCLEOTIDE SEQUENCE [LARGE SCALE GENOMIC DNA]</scope>
    <source>
        <strain evidence="2 3">JR949</strain>
    </source>
</reference>
<comment type="caution">
    <text evidence="2">The sequence shown here is derived from an EMBL/GenBank/DDBJ whole genome shotgun (WGS) entry which is preliminary data.</text>
</comment>
<dbReference type="EMBL" id="JABFOR010000049">
    <property type="protein sequence ID" value="NOJ73576.1"/>
    <property type="molecule type" value="Genomic_DNA"/>
</dbReference>